<dbReference type="GO" id="GO:0016491">
    <property type="term" value="F:oxidoreductase activity"/>
    <property type="evidence" value="ECO:0007669"/>
    <property type="project" value="InterPro"/>
</dbReference>
<evidence type="ECO:0000313" key="2">
    <source>
        <dbReference type="EMBL" id="MBD2777749.1"/>
    </source>
</evidence>
<dbReference type="InterPro" id="IPR036188">
    <property type="entry name" value="FAD/NAD-bd_sf"/>
</dbReference>
<dbReference type="RefSeq" id="WP_190836817.1">
    <property type="nucleotide sequence ID" value="NZ_CAWPPI010000118.1"/>
</dbReference>
<comment type="caution">
    <text evidence="2">The sequence shown here is derived from an EMBL/GenBank/DDBJ whole genome shotgun (WGS) entry which is preliminary data.</text>
</comment>
<name>A0A8J7C966_9CYAN</name>
<dbReference type="Gene3D" id="1.20.58.100">
    <property type="entry name" value="Fumarate reductase/succinate dehydrogenase flavoprotein-like, C-terminal domain"/>
    <property type="match status" value="1"/>
</dbReference>
<dbReference type="EMBL" id="JACXAE010000118">
    <property type="protein sequence ID" value="MBD2777749.1"/>
    <property type="molecule type" value="Genomic_DNA"/>
</dbReference>
<dbReference type="InterPro" id="IPR037099">
    <property type="entry name" value="Fum_R/Succ_DH_flav-like_C_sf"/>
</dbReference>
<protein>
    <recommendedName>
        <fullName evidence="1">Fumarate reductase/succinate dehydrogenase flavoprotein-like C-terminal domain-containing protein</fullName>
    </recommendedName>
</protein>
<evidence type="ECO:0000259" key="1">
    <source>
        <dbReference type="Pfam" id="PF02910"/>
    </source>
</evidence>
<dbReference type="SUPFAM" id="SSF46977">
    <property type="entry name" value="Succinate dehydrogenase/fumarate reductase flavoprotein C-terminal domain"/>
    <property type="match status" value="1"/>
</dbReference>
<proteinExistence type="predicted"/>
<dbReference type="SUPFAM" id="SSF51905">
    <property type="entry name" value="FAD/NAD(P)-binding domain"/>
    <property type="match status" value="1"/>
</dbReference>
<feature type="domain" description="Fumarate reductase/succinate dehydrogenase flavoprotein-like C-terminal" evidence="1">
    <location>
        <begin position="178"/>
        <end position="221"/>
    </location>
</feature>
<reference evidence="2" key="1">
    <citation type="submission" date="2020-09" db="EMBL/GenBank/DDBJ databases">
        <title>Iningainema tapete sp. nov. (Scytonemataceae, Cyanobacteria) from greenhouses in central Florida (USA) produces two types of nodularin with biosynthetic potential for microcystin-LR and anabaenopeptins.</title>
        <authorList>
            <person name="Berthold D.E."/>
            <person name="Lefler F.W."/>
            <person name="Huang I.-S."/>
            <person name="Abdulla H."/>
            <person name="Zimba P.V."/>
            <person name="Laughinghouse H.D. IV."/>
        </authorList>
    </citation>
    <scope>NUCLEOTIDE SEQUENCE</scope>
    <source>
        <strain evidence="2">BLCCT55</strain>
    </source>
</reference>
<gene>
    <name evidence="2" type="ORF">ICL16_38345</name>
</gene>
<evidence type="ECO:0000313" key="3">
    <source>
        <dbReference type="Proteomes" id="UP000629098"/>
    </source>
</evidence>
<dbReference type="Pfam" id="PF02910">
    <property type="entry name" value="Succ_DH_flav_C"/>
    <property type="match status" value="1"/>
</dbReference>
<sequence length="247" mass="29400">MLTIFPENAREALHKIVYNDYLQVIKYEKFQDLKKLFLVEKTRLFHVKPITYFSMGGIAHINCRTNLKNVYVTGECMHDFGANRVGGLPWALYLASGRIICEHVVKQLKEHEKQLDFEIVFQKSHFNWELLKEIRGRLYEYQNKNNNETQALENIQWFRETRSKLIQNNEKLSDSFAWLIVAEAIMQSSLSRRESRGYFLRSDFPFEDVNLDKYFSYAWYDRQANIVKSRFLEASYFSRSLNNCNVS</sequence>
<organism evidence="2 3">
    <name type="scientific">Iningainema tapete BLCC-T55</name>
    <dbReference type="NCBI Taxonomy" id="2748662"/>
    <lineage>
        <taxon>Bacteria</taxon>
        <taxon>Bacillati</taxon>
        <taxon>Cyanobacteriota</taxon>
        <taxon>Cyanophyceae</taxon>
        <taxon>Nostocales</taxon>
        <taxon>Scytonemataceae</taxon>
        <taxon>Iningainema tapete</taxon>
    </lineage>
</organism>
<keyword evidence="3" id="KW-1185">Reference proteome</keyword>
<dbReference type="Proteomes" id="UP000629098">
    <property type="component" value="Unassembled WGS sequence"/>
</dbReference>
<dbReference type="InterPro" id="IPR015939">
    <property type="entry name" value="Fum_Rdtase/Succ_DH_flav-like_C"/>
</dbReference>
<accession>A0A8J7C966</accession>
<dbReference type="Gene3D" id="3.50.50.60">
    <property type="entry name" value="FAD/NAD(P)-binding domain"/>
    <property type="match status" value="1"/>
</dbReference>
<dbReference type="AlphaFoldDB" id="A0A8J7C966"/>